<gene>
    <name evidence="1" type="ORF">FSAG_002370</name>
</gene>
<proteinExistence type="predicted"/>
<protein>
    <recommendedName>
        <fullName evidence="3">Transposase</fullName>
    </recommendedName>
</protein>
<evidence type="ECO:0000313" key="1">
    <source>
        <dbReference type="EMBL" id="KGE63548.1"/>
    </source>
</evidence>
<dbReference type="Proteomes" id="UP000003301">
    <property type="component" value="Unassembled WGS sequence"/>
</dbReference>
<evidence type="ECO:0008006" key="3">
    <source>
        <dbReference type="Google" id="ProtNLM"/>
    </source>
</evidence>
<name>A0ABR4WPT3_9FUSO</name>
<evidence type="ECO:0000313" key="2">
    <source>
        <dbReference type="Proteomes" id="UP000003301"/>
    </source>
</evidence>
<organism evidence="1 2">
    <name type="scientific">Fusobacterium periodonticum 2_1_31</name>
    <dbReference type="NCBI Taxonomy" id="469599"/>
    <lineage>
        <taxon>Bacteria</taxon>
        <taxon>Fusobacteriati</taxon>
        <taxon>Fusobacteriota</taxon>
        <taxon>Fusobacteriia</taxon>
        <taxon>Fusobacteriales</taxon>
        <taxon>Fusobacteriaceae</taxon>
        <taxon>Fusobacterium</taxon>
    </lineage>
</organism>
<feature type="non-terminal residue" evidence="1">
    <location>
        <position position="1"/>
    </location>
</feature>
<keyword evidence="2" id="KW-1185">Reference proteome</keyword>
<reference evidence="1" key="1">
    <citation type="submission" date="2013-05" db="EMBL/GenBank/DDBJ databases">
        <title>The Genome Sequence of Fusobacterium sp. 2_1_31.</title>
        <authorList>
            <consortium name="The Broad Institute Genomics Platform"/>
            <person name="Earl A."/>
            <person name="Ward D."/>
            <person name="Feldgarden M."/>
            <person name="Gevers D."/>
            <person name="Ambrose C."/>
            <person name="Strauss J."/>
            <person name="Allen-Vercoe E."/>
            <person name="Walker B."/>
            <person name="Young S."/>
            <person name="Zeng Q."/>
            <person name="Gargeya S."/>
            <person name="Fitzgerald M."/>
            <person name="Haas B."/>
            <person name="Abouelleil A."/>
            <person name="Allen A.W."/>
            <person name="Alvarado L."/>
            <person name="Arachchi H.M."/>
            <person name="Berlin A.M."/>
            <person name="Chapman S.B."/>
            <person name="Gainer-Dewar J."/>
            <person name="Goldberg J."/>
            <person name="Griggs A."/>
            <person name="Gujja S."/>
            <person name="Hansen M."/>
            <person name="Howarth C."/>
            <person name="Imamovic A."/>
            <person name="Ireland A."/>
            <person name="Larimer J."/>
            <person name="McCowan C."/>
            <person name="Murphy C."/>
            <person name="Pearson M."/>
            <person name="Poon T.W."/>
            <person name="Priest M."/>
            <person name="Roberts A."/>
            <person name="Saif S."/>
            <person name="Shea T."/>
            <person name="Sisk P."/>
            <person name="Sykes S."/>
            <person name="Wortman J."/>
            <person name="Nusbaum C."/>
            <person name="Birren B."/>
        </authorList>
    </citation>
    <scope>NUCLEOTIDE SEQUENCE [LARGE SCALE GENOMIC DNA]</scope>
    <source>
        <strain evidence="1">2_1_31</strain>
    </source>
</reference>
<comment type="caution">
    <text evidence="1">The sequence shown here is derived from an EMBL/GenBank/DDBJ whole genome shotgun (WGS) entry which is preliminary data.</text>
</comment>
<sequence>KRGLYQTSTGKLINADCNGALNILRKSKVVDLSVLYNRGELNTPKRIRVV</sequence>
<accession>A0ABR4WPT3</accession>
<dbReference type="EMBL" id="ACDC03000007">
    <property type="protein sequence ID" value="KGE63548.1"/>
    <property type="molecule type" value="Genomic_DNA"/>
</dbReference>